<keyword evidence="1" id="KW-0472">Membrane</keyword>
<proteinExistence type="predicted"/>
<evidence type="ECO:0000313" key="3">
    <source>
        <dbReference type="Proteomes" id="UP000249163"/>
    </source>
</evidence>
<dbReference type="Proteomes" id="UP000249163">
    <property type="component" value="Chromosome"/>
</dbReference>
<evidence type="ECO:0000313" key="2">
    <source>
        <dbReference type="EMBL" id="AWV35893.1"/>
    </source>
</evidence>
<evidence type="ECO:0000256" key="1">
    <source>
        <dbReference type="SAM" id="Phobius"/>
    </source>
</evidence>
<dbReference type="Pfam" id="PF11193">
    <property type="entry name" value="DUF2812"/>
    <property type="match status" value="1"/>
</dbReference>
<dbReference type="AlphaFoldDB" id="A0AAD0P5P5"/>
<dbReference type="EMBL" id="CP021965">
    <property type="protein sequence ID" value="AWV35893.1"/>
    <property type="molecule type" value="Genomic_DNA"/>
</dbReference>
<reference evidence="2 3" key="1">
    <citation type="submission" date="2017-06" db="EMBL/GenBank/DDBJ databases">
        <title>Complete genome sequence of Paenibacillus odorifer CBA7130.</title>
        <authorList>
            <person name="Nam Y.-D."/>
            <person name="Kang J."/>
            <person name="Chung W.-H."/>
        </authorList>
    </citation>
    <scope>NUCLEOTIDE SEQUENCE [LARGE SCALE GENOMIC DNA]</scope>
    <source>
        <strain evidence="2 3">CBA7130</strain>
    </source>
</reference>
<gene>
    <name evidence="2" type="ORF">CD191_26585</name>
</gene>
<dbReference type="InterPro" id="IPR021359">
    <property type="entry name" value="DUF2812"/>
</dbReference>
<keyword evidence="1" id="KW-1133">Transmembrane helix</keyword>
<accession>A0AAD0P5P5</accession>
<keyword evidence="1" id="KW-0812">Transmembrane</keyword>
<sequence>MQNKFSNKRRGIGMMTKYVTSGGLAFTEKGDMQKLSKYAKKGWLLESFAPFGYKLRKGDPQTFEYSVDYHTNVDEEYYLIFEDAGWTYVCSAGNGFHIFRAAAGTAPIYSDTGTLIDKYEREKKTMSKAALPLLIALIVFIFLAILGVNGWLPEIVRNISLVLVVVTLCMLVFPGLPYIAYRLKLNKLRE</sequence>
<feature type="transmembrane region" description="Helical" evidence="1">
    <location>
        <begin position="129"/>
        <end position="152"/>
    </location>
</feature>
<protein>
    <recommendedName>
        <fullName evidence="4">DUF2812 domain-containing protein</fullName>
    </recommendedName>
</protein>
<feature type="transmembrane region" description="Helical" evidence="1">
    <location>
        <begin position="158"/>
        <end position="181"/>
    </location>
</feature>
<name>A0AAD0P5P5_9BACL</name>
<organism evidence="2 3">
    <name type="scientific">Paenibacillus odorifer</name>
    <dbReference type="NCBI Taxonomy" id="189426"/>
    <lineage>
        <taxon>Bacteria</taxon>
        <taxon>Bacillati</taxon>
        <taxon>Bacillota</taxon>
        <taxon>Bacilli</taxon>
        <taxon>Bacillales</taxon>
        <taxon>Paenibacillaceae</taxon>
        <taxon>Paenibacillus</taxon>
    </lineage>
</organism>
<evidence type="ECO:0008006" key="4">
    <source>
        <dbReference type="Google" id="ProtNLM"/>
    </source>
</evidence>